<dbReference type="InterPro" id="IPR006652">
    <property type="entry name" value="Kelch_1"/>
</dbReference>
<dbReference type="GeneID" id="100571539"/>
<dbReference type="FunFam" id="1.25.40.420:FF:000001">
    <property type="entry name" value="Kelch-like family member 12"/>
    <property type="match status" value="1"/>
</dbReference>
<dbReference type="Gene3D" id="2.120.10.80">
    <property type="entry name" value="Kelch-type beta propeller"/>
    <property type="match status" value="1"/>
</dbReference>
<dbReference type="SUPFAM" id="SSF54695">
    <property type="entry name" value="POZ domain"/>
    <property type="match status" value="1"/>
</dbReference>
<accession>A0A8R2D8D0</accession>
<keyword evidence="6" id="KW-1185">Reference proteome</keyword>
<dbReference type="InterPro" id="IPR000210">
    <property type="entry name" value="BTB/POZ_dom"/>
</dbReference>
<dbReference type="Pfam" id="PF01344">
    <property type="entry name" value="Kelch_1"/>
    <property type="match status" value="2"/>
</dbReference>
<dbReference type="Gene3D" id="3.30.710.10">
    <property type="entry name" value="Potassium Channel Kv1.1, Chain A"/>
    <property type="match status" value="1"/>
</dbReference>
<dbReference type="AlphaFoldDB" id="A0A8R2D8D0"/>
<dbReference type="InterPro" id="IPR011333">
    <property type="entry name" value="SKP1/BTB/POZ_sf"/>
</dbReference>
<dbReference type="EnsemblMetazoa" id="XM_016808720.2">
    <property type="protein sequence ID" value="XP_016664209.1"/>
    <property type="gene ID" value="LOC100571539"/>
</dbReference>
<sequence>MQNTKEISEPIRCEPAKYEYKKSCYAEIYQVLQSFRKEEIYCDFQLETNDGKIINGHKVVLASASPYFHAMFTNCDEKNQYLVIMKQLDSTALQLLVNFIYTGEITVTENNLQILLPASNLLQLQEVKEVCYDFLQAQMCPKNCIGLNALADLHSCEQLLTSSELYIQQHFSDVVDGNEFLYLSSGQMVKLIASDEVKVPSEEKVFESVIRWVKHDLGSRKCILPQLMEHVRLPLTSKEYILKKVVEEPLLDNCKNYVIEALHFHLLKSDKLITIPHNIRAKPRKPGGMDKVIFVVGGEGKNIITSTEWYDPKMNRWHFGPKLITPRSGGGLAVVKDNFVLCMGGIINSQSVDVLDLSSESPRWEPTVDMLVNRFELGVGVINNYVYAVGGDDGSGYSNSVEMFDCKTQDWSIVTNMYTGRIGAGIGVLNDLLYVVM</sequence>
<dbReference type="EnsemblMetazoa" id="XM_016808719.2">
    <property type="protein sequence ID" value="XP_016664208.1"/>
    <property type="gene ID" value="LOC100571539"/>
</dbReference>
<dbReference type="PROSITE" id="PS50097">
    <property type="entry name" value="BTB"/>
    <property type="match status" value="1"/>
</dbReference>
<evidence type="ECO:0000313" key="6">
    <source>
        <dbReference type="Proteomes" id="UP000007819"/>
    </source>
</evidence>
<evidence type="ECO:0000259" key="4">
    <source>
        <dbReference type="PROSITE" id="PS50097"/>
    </source>
</evidence>
<dbReference type="Pfam" id="PF00651">
    <property type="entry name" value="BTB"/>
    <property type="match status" value="1"/>
</dbReference>
<dbReference type="EnsemblMetazoa" id="XM_029490262.1">
    <property type="protein sequence ID" value="XP_029346122.1"/>
    <property type="gene ID" value="LOC100571539"/>
</dbReference>
<dbReference type="RefSeq" id="XP_016664219.1">
    <property type="nucleotide sequence ID" value="XM_016808730.1"/>
</dbReference>
<keyword evidence="1" id="KW-0880">Kelch repeat</keyword>
<dbReference type="EnsemblMetazoa" id="XM_016808733.2">
    <property type="protein sequence ID" value="XP_016664222.1"/>
    <property type="gene ID" value="LOC100571539"/>
</dbReference>
<dbReference type="EnsemblMetazoa" id="XM_029490258.1">
    <property type="protein sequence ID" value="XP_029346118.1"/>
    <property type="gene ID" value="LOC100571539"/>
</dbReference>
<dbReference type="SMART" id="SM00612">
    <property type="entry name" value="Kelch"/>
    <property type="match status" value="3"/>
</dbReference>
<dbReference type="OrthoDB" id="45365at2759"/>
<dbReference type="EnsemblMetazoa" id="XM_029490260.1">
    <property type="protein sequence ID" value="XP_029346120.1"/>
    <property type="gene ID" value="LOC100571539"/>
</dbReference>
<organism evidence="5 6">
    <name type="scientific">Acyrthosiphon pisum</name>
    <name type="common">Pea aphid</name>
    <dbReference type="NCBI Taxonomy" id="7029"/>
    <lineage>
        <taxon>Eukaryota</taxon>
        <taxon>Metazoa</taxon>
        <taxon>Ecdysozoa</taxon>
        <taxon>Arthropoda</taxon>
        <taxon>Hexapoda</taxon>
        <taxon>Insecta</taxon>
        <taxon>Pterygota</taxon>
        <taxon>Neoptera</taxon>
        <taxon>Paraneoptera</taxon>
        <taxon>Hemiptera</taxon>
        <taxon>Sternorrhyncha</taxon>
        <taxon>Aphidomorpha</taxon>
        <taxon>Aphidoidea</taxon>
        <taxon>Aphididae</taxon>
        <taxon>Macrosiphini</taxon>
        <taxon>Acyrthosiphon</taxon>
    </lineage>
</organism>
<dbReference type="RefSeq" id="XP_016664208.1">
    <property type="nucleotide sequence ID" value="XM_016808719.1"/>
</dbReference>
<protein>
    <recommendedName>
        <fullName evidence="4">BTB domain-containing protein</fullName>
    </recommendedName>
</protein>
<dbReference type="EnsemblMetazoa" id="XM_029490259.1">
    <property type="protein sequence ID" value="XP_029346119.1"/>
    <property type="gene ID" value="LOC100571539"/>
</dbReference>
<dbReference type="EnsemblMetazoa" id="XM_029490261.1">
    <property type="protein sequence ID" value="XP_029346121.1"/>
    <property type="gene ID" value="LOC100571539"/>
</dbReference>
<dbReference type="PANTHER" id="PTHR24412:SF466">
    <property type="entry name" value="RING CANAL KELCH PROTEIN"/>
    <property type="match status" value="1"/>
</dbReference>
<dbReference type="InterPro" id="IPR011705">
    <property type="entry name" value="BACK"/>
</dbReference>
<dbReference type="InterPro" id="IPR015915">
    <property type="entry name" value="Kelch-typ_b-propeller"/>
</dbReference>
<feature type="domain" description="BTB" evidence="4">
    <location>
        <begin position="42"/>
        <end position="109"/>
    </location>
</feature>
<keyword evidence="2" id="KW-0677">Repeat</keyword>
<dbReference type="KEGG" id="api:100571539"/>
<dbReference type="SMART" id="SM00875">
    <property type="entry name" value="BACK"/>
    <property type="match status" value="1"/>
</dbReference>
<reference evidence="5" key="2">
    <citation type="submission" date="2022-06" db="UniProtKB">
        <authorList>
            <consortium name="EnsemblMetazoa"/>
        </authorList>
    </citation>
    <scope>IDENTIFICATION</scope>
</reference>
<dbReference type="RefSeq" id="XP_016664209.1">
    <property type="nucleotide sequence ID" value="XM_016808720.1"/>
</dbReference>
<dbReference type="EnsemblMetazoa" id="XM_016808730.2">
    <property type="protein sequence ID" value="XP_016664219.1"/>
    <property type="gene ID" value="LOC100571539"/>
</dbReference>
<evidence type="ECO:0000313" key="5">
    <source>
        <dbReference type="EnsemblMetazoa" id="XP_016664208.1"/>
    </source>
</evidence>
<dbReference type="SMART" id="SM00225">
    <property type="entry name" value="BTB"/>
    <property type="match status" value="1"/>
</dbReference>
<evidence type="ECO:0000256" key="1">
    <source>
        <dbReference type="ARBA" id="ARBA00022441"/>
    </source>
</evidence>
<proteinExistence type="predicted"/>
<dbReference type="SUPFAM" id="SSF117281">
    <property type="entry name" value="Kelch motif"/>
    <property type="match status" value="1"/>
</dbReference>
<evidence type="ECO:0000256" key="2">
    <source>
        <dbReference type="ARBA" id="ARBA00022737"/>
    </source>
</evidence>
<name>A0A8R2D8D0_ACYPI</name>
<reference evidence="6" key="1">
    <citation type="submission" date="2010-06" db="EMBL/GenBank/DDBJ databases">
        <authorList>
            <person name="Jiang H."/>
            <person name="Abraham K."/>
            <person name="Ali S."/>
            <person name="Alsbrooks S.L."/>
            <person name="Anim B.N."/>
            <person name="Anosike U.S."/>
            <person name="Attaway T."/>
            <person name="Bandaranaike D.P."/>
            <person name="Battles P.K."/>
            <person name="Bell S.N."/>
            <person name="Bell A.V."/>
            <person name="Beltran B."/>
            <person name="Bickham C."/>
            <person name="Bustamante Y."/>
            <person name="Caleb T."/>
            <person name="Canada A."/>
            <person name="Cardenas V."/>
            <person name="Carter K."/>
            <person name="Chacko J."/>
            <person name="Chandrabose M.N."/>
            <person name="Chavez D."/>
            <person name="Chavez A."/>
            <person name="Chen L."/>
            <person name="Chu H.-S."/>
            <person name="Claassen K.J."/>
            <person name="Cockrell R."/>
            <person name="Collins M."/>
            <person name="Cooper J.A."/>
            <person name="Cree A."/>
            <person name="Curry S.M."/>
            <person name="Da Y."/>
            <person name="Dao M.D."/>
            <person name="Das B."/>
            <person name="Davila M.-L."/>
            <person name="Davy-Carroll L."/>
            <person name="Denson S."/>
            <person name="Dinh H."/>
            <person name="Ebong V.E."/>
            <person name="Edwards J.R."/>
            <person name="Egan A."/>
            <person name="El-Daye J."/>
            <person name="Escobedo L."/>
            <person name="Fernandez S."/>
            <person name="Fernando P.R."/>
            <person name="Flagg N."/>
            <person name="Forbes L.D."/>
            <person name="Fowler R.G."/>
            <person name="Fu Q."/>
            <person name="Gabisi R.A."/>
            <person name="Ganer J."/>
            <person name="Garbino Pronczuk A."/>
            <person name="Garcia R.M."/>
            <person name="Garner T."/>
            <person name="Garrett T.E."/>
            <person name="Gonzalez D.A."/>
            <person name="Hamid H."/>
            <person name="Hawkins E.S."/>
            <person name="Hirani K."/>
            <person name="Hogues M.E."/>
            <person name="Hollins B."/>
            <person name="Hsiao C.-H."/>
            <person name="Jabil R."/>
            <person name="James M.L."/>
            <person name="Jhangiani S.N."/>
            <person name="Johnson B."/>
            <person name="Johnson Q."/>
            <person name="Joshi V."/>
            <person name="Kalu J.B."/>
            <person name="Kam C."/>
            <person name="Kashfia A."/>
            <person name="Keebler J."/>
            <person name="Kisamo H."/>
            <person name="Kovar C.L."/>
            <person name="Lago L.A."/>
            <person name="Lai C.-Y."/>
            <person name="Laidlaw J."/>
            <person name="Lara F."/>
            <person name="Le T.-K."/>
            <person name="Lee S.L."/>
            <person name="Legall F.H."/>
            <person name="Lemon S.J."/>
            <person name="Lewis L.R."/>
            <person name="Li B."/>
            <person name="Liu Y."/>
            <person name="Liu Y.-S."/>
            <person name="Lopez J."/>
            <person name="Lozado R.J."/>
            <person name="Lu J."/>
            <person name="Madu R.C."/>
            <person name="Maheshwari M."/>
            <person name="Maheshwari R."/>
            <person name="Malloy K."/>
            <person name="Martinez E."/>
            <person name="Mathew T."/>
            <person name="Mercado I.C."/>
            <person name="Mercado C."/>
            <person name="Meyer B."/>
            <person name="Montgomery K."/>
            <person name="Morgan M.B."/>
            <person name="Munidasa M."/>
            <person name="Nazareth L.V."/>
            <person name="Nelson J."/>
            <person name="Ng B.M."/>
            <person name="Nguyen N.B."/>
            <person name="Nguyen P.Q."/>
            <person name="Nguyen T."/>
            <person name="Obregon M."/>
            <person name="Okwuonu G.O."/>
            <person name="Onwere C.G."/>
            <person name="Orozco G."/>
            <person name="Parra A."/>
            <person name="Patel S."/>
            <person name="Patil S."/>
            <person name="Perez A."/>
            <person name="Perez Y."/>
            <person name="Pham C."/>
            <person name="Primus E.L."/>
            <person name="Pu L.-L."/>
            <person name="Puazo M."/>
            <person name="Qin X."/>
            <person name="Quiroz J.B."/>
            <person name="Reese J."/>
            <person name="Richards S."/>
            <person name="Rives C.M."/>
            <person name="Robberts R."/>
            <person name="Ruiz S.J."/>
            <person name="Ruiz M.J."/>
            <person name="Santibanez J."/>
            <person name="Schneider B.W."/>
            <person name="Sisson I."/>
            <person name="Smith M."/>
            <person name="Sodergren E."/>
            <person name="Song X.-Z."/>
            <person name="Song B.B."/>
            <person name="Summersgill H."/>
            <person name="Thelus R."/>
            <person name="Thornton R.D."/>
            <person name="Trejos Z.Y."/>
            <person name="Usmani K."/>
            <person name="Vattathil S."/>
            <person name="Villasana D."/>
            <person name="Walker D.L."/>
            <person name="Wang S."/>
            <person name="Wang K."/>
            <person name="White C.S."/>
            <person name="Williams A.C."/>
            <person name="Williamson J."/>
            <person name="Wilson K."/>
            <person name="Woghiren I.O."/>
            <person name="Woodworth J.R."/>
            <person name="Worley K.C."/>
            <person name="Wright R.A."/>
            <person name="Wu W."/>
            <person name="Young L."/>
            <person name="Zhang L."/>
            <person name="Zhang J."/>
            <person name="Zhu Y."/>
            <person name="Muzny D.M."/>
            <person name="Weinstock G."/>
            <person name="Gibbs R.A."/>
        </authorList>
    </citation>
    <scope>NUCLEOTIDE SEQUENCE [LARGE SCALE GENOMIC DNA]</scope>
    <source>
        <strain evidence="6">LSR1</strain>
    </source>
</reference>
<dbReference type="Gene3D" id="1.25.40.420">
    <property type="match status" value="1"/>
</dbReference>
<keyword evidence="3" id="KW-0009">Actin-binding</keyword>
<dbReference type="Pfam" id="PF07707">
    <property type="entry name" value="BACK"/>
    <property type="match status" value="1"/>
</dbReference>
<dbReference type="RefSeq" id="XP_016664222.1">
    <property type="nucleotide sequence ID" value="XM_016808733.1"/>
</dbReference>
<dbReference type="Proteomes" id="UP000007819">
    <property type="component" value="Chromosome A2"/>
</dbReference>
<evidence type="ECO:0000256" key="3">
    <source>
        <dbReference type="ARBA" id="ARBA00023203"/>
    </source>
</evidence>
<dbReference type="PANTHER" id="PTHR24412">
    <property type="entry name" value="KELCH PROTEIN"/>
    <property type="match status" value="1"/>
</dbReference>
<dbReference type="GO" id="GO:0003779">
    <property type="term" value="F:actin binding"/>
    <property type="evidence" value="ECO:0007669"/>
    <property type="project" value="UniProtKB-KW"/>
</dbReference>